<keyword evidence="1" id="KW-0805">Transcription regulation</keyword>
<proteinExistence type="predicted"/>
<dbReference type="SUPFAM" id="SSF46689">
    <property type="entry name" value="Homeodomain-like"/>
    <property type="match status" value="1"/>
</dbReference>
<evidence type="ECO:0000313" key="5">
    <source>
        <dbReference type="EMBL" id="MFD1067494.1"/>
    </source>
</evidence>
<dbReference type="InterPro" id="IPR036388">
    <property type="entry name" value="WH-like_DNA-bd_sf"/>
</dbReference>
<dbReference type="SUPFAM" id="SSF53697">
    <property type="entry name" value="SIS domain"/>
    <property type="match status" value="1"/>
</dbReference>
<evidence type="ECO:0000313" key="6">
    <source>
        <dbReference type="Proteomes" id="UP001597041"/>
    </source>
</evidence>
<evidence type="ECO:0000256" key="2">
    <source>
        <dbReference type="ARBA" id="ARBA00023125"/>
    </source>
</evidence>
<dbReference type="Gene3D" id="1.10.10.10">
    <property type="entry name" value="Winged helix-like DNA-binding domain superfamily/Winged helix DNA-binding domain"/>
    <property type="match status" value="1"/>
</dbReference>
<dbReference type="PANTHER" id="PTHR30514">
    <property type="entry name" value="GLUCOKINASE"/>
    <property type="match status" value="1"/>
</dbReference>
<dbReference type="InterPro" id="IPR047640">
    <property type="entry name" value="RpiR-like"/>
</dbReference>
<gene>
    <name evidence="5" type="ORF">ACFQ19_15920</name>
</gene>
<evidence type="ECO:0000259" key="4">
    <source>
        <dbReference type="PROSITE" id="PS51071"/>
    </source>
</evidence>
<feature type="domain" description="HTH rpiR-type" evidence="4">
    <location>
        <begin position="3"/>
        <end position="79"/>
    </location>
</feature>
<dbReference type="EMBL" id="JBHTKK010000023">
    <property type="protein sequence ID" value="MFD1067494.1"/>
    <property type="molecule type" value="Genomic_DNA"/>
</dbReference>
<reference evidence="6" key="1">
    <citation type="journal article" date="2019" name="Int. J. Syst. Evol. Microbiol.">
        <title>The Global Catalogue of Microorganisms (GCM) 10K type strain sequencing project: providing services to taxonomists for standard genome sequencing and annotation.</title>
        <authorList>
            <consortium name="The Broad Institute Genomics Platform"/>
            <consortium name="The Broad Institute Genome Sequencing Center for Infectious Disease"/>
            <person name="Wu L."/>
            <person name="Ma J."/>
        </authorList>
    </citation>
    <scope>NUCLEOTIDE SEQUENCE [LARGE SCALE GENOMIC DNA]</scope>
    <source>
        <strain evidence="6">CCUG 56608</strain>
    </source>
</reference>
<organism evidence="5 6">
    <name type="scientific">Oceanobacillus locisalsi</name>
    <dbReference type="NCBI Taxonomy" id="546107"/>
    <lineage>
        <taxon>Bacteria</taxon>
        <taxon>Bacillati</taxon>
        <taxon>Bacillota</taxon>
        <taxon>Bacilli</taxon>
        <taxon>Bacillales</taxon>
        <taxon>Bacillaceae</taxon>
        <taxon>Oceanobacillus</taxon>
    </lineage>
</organism>
<name>A0ABW3NIU3_9BACI</name>
<dbReference type="PANTHER" id="PTHR30514:SF1">
    <property type="entry name" value="HTH-TYPE TRANSCRIPTIONAL REGULATOR HEXR-RELATED"/>
    <property type="match status" value="1"/>
</dbReference>
<keyword evidence="6" id="KW-1185">Reference proteome</keyword>
<sequence length="257" mass="29502">MAENLSKQINQNYHQLSENDKFVLNYILQNKEICQYMNVAELAQRSMSSPASIVRLSKKIGYSGFSELKYQIKNEIDEESQIHFDTTTYLDELQNDINITVKLFKQTDLTEQFELINDSNNIYAYATGTAQKNMLDELNRYMLSINKNLIVIPSYSELEMVTSTASNIDLLIIVSLSGDTNDLEHPLRMLKLKNIPTLSITDIKNNKLANYSPDNLYYHPTGIAKKGNISKLSFVTLNVLMDLFFQEYVSYVSKKES</sequence>
<dbReference type="RefSeq" id="WP_379593612.1">
    <property type="nucleotide sequence ID" value="NZ_JBHTKK010000023.1"/>
</dbReference>
<dbReference type="Proteomes" id="UP001597041">
    <property type="component" value="Unassembled WGS sequence"/>
</dbReference>
<dbReference type="CDD" id="cd05013">
    <property type="entry name" value="SIS_RpiR"/>
    <property type="match status" value="1"/>
</dbReference>
<evidence type="ECO:0000256" key="3">
    <source>
        <dbReference type="ARBA" id="ARBA00023163"/>
    </source>
</evidence>
<dbReference type="Pfam" id="PF01380">
    <property type="entry name" value="SIS"/>
    <property type="match status" value="1"/>
</dbReference>
<dbReference type="InterPro" id="IPR046348">
    <property type="entry name" value="SIS_dom_sf"/>
</dbReference>
<dbReference type="InterPro" id="IPR035472">
    <property type="entry name" value="RpiR-like_SIS"/>
</dbReference>
<dbReference type="Pfam" id="PF01418">
    <property type="entry name" value="HTH_6"/>
    <property type="match status" value="1"/>
</dbReference>
<dbReference type="PROSITE" id="PS51071">
    <property type="entry name" value="HTH_RPIR"/>
    <property type="match status" value="1"/>
</dbReference>
<protein>
    <submittedName>
        <fullName evidence="5">MurR/RpiR family transcriptional regulator</fullName>
    </submittedName>
</protein>
<comment type="caution">
    <text evidence="5">The sequence shown here is derived from an EMBL/GenBank/DDBJ whole genome shotgun (WGS) entry which is preliminary data.</text>
</comment>
<keyword evidence="2" id="KW-0238">DNA-binding</keyword>
<dbReference type="Gene3D" id="3.40.50.10490">
    <property type="entry name" value="Glucose-6-phosphate isomerase like protein, domain 1"/>
    <property type="match status" value="1"/>
</dbReference>
<evidence type="ECO:0000256" key="1">
    <source>
        <dbReference type="ARBA" id="ARBA00023015"/>
    </source>
</evidence>
<keyword evidence="3" id="KW-0804">Transcription</keyword>
<dbReference type="InterPro" id="IPR009057">
    <property type="entry name" value="Homeodomain-like_sf"/>
</dbReference>
<dbReference type="InterPro" id="IPR001347">
    <property type="entry name" value="SIS_dom"/>
</dbReference>
<dbReference type="InterPro" id="IPR000281">
    <property type="entry name" value="HTH_RpiR"/>
</dbReference>
<accession>A0ABW3NIU3</accession>